<dbReference type="EMBL" id="GBXM01104745">
    <property type="protein sequence ID" value="JAH03832.1"/>
    <property type="molecule type" value="Transcribed_RNA"/>
</dbReference>
<name>A0A0E9PHU5_ANGAN</name>
<accession>A0A0E9PHU5</accession>
<reference evidence="1" key="2">
    <citation type="journal article" date="2015" name="Fish Shellfish Immunol.">
        <title>Early steps in the European eel (Anguilla anguilla)-Vibrio vulnificus interaction in the gills: Role of the RtxA13 toxin.</title>
        <authorList>
            <person name="Callol A."/>
            <person name="Pajuelo D."/>
            <person name="Ebbesson L."/>
            <person name="Teles M."/>
            <person name="MacKenzie S."/>
            <person name="Amaro C."/>
        </authorList>
    </citation>
    <scope>NUCLEOTIDE SEQUENCE</scope>
</reference>
<reference evidence="1" key="1">
    <citation type="submission" date="2014-11" db="EMBL/GenBank/DDBJ databases">
        <authorList>
            <person name="Amaro Gonzalez C."/>
        </authorList>
    </citation>
    <scope>NUCLEOTIDE SEQUENCE</scope>
</reference>
<evidence type="ECO:0000313" key="1">
    <source>
        <dbReference type="EMBL" id="JAH03832.1"/>
    </source>
</evidence>
<dbReference type="AlphaFoldDB" id="A0A0E9PHU5"/>
<organism evidence="1">
    <name type="scientific">Anguilla anguilla</name>
    <name type="common">European freshwater eel</name>
    <name type="synonym">Muraena anguilla</name>
    <dbReference type="NCBI Taxonomy" id="7936"/>
    <lineage>
        <taxon>Eukaryota</taxon>
        <taxon>Metazoa</taxon>
        <taxon>Chordata</taxon>
        <taxon>Craniata</taxon>
        <taxon>Vertebrata</taxon>
        <taxon>Euteleostomi</taxon>
        <taxon>Actinopterygii</taxon>
        <taxon>Neopterygii</taxon>
        <taxon>Teleostei</taxon>
        <taxon>Anguilliformes</taxon>
        <taxon>Anguillidae</taxon>
        <taxon>Anguilla</taxon>
    </lineage>
</organism>
<proteinExistence type="predicted"/>
<sequence length="28" mass="3122">MGFSKLKSKCLQSTGYLDEFIANPWSAV</sequence>
<protein>
    <submittedName>
        <fullName evidence="1">Uncharacterized protein</fullName>
    </submittedName>
</protein>